<dbReference type="EMBL" id="MK290738">
    <property type="protein sequence ID" value="AZV02210.1"/>
    <property type="molecule type" value="Genomic_DNA"/>
</dbReference>
<organism evidence="1 2">
    <name type="scientific">Pectobacterium phage Arno18</name>
    <dbReference type="NCBI Taxonomy" id="2500578"/>
    <lineage>
        <taxon>Viruses</taxon>
        <taxon>Duplodnaviria</taxon>
        <taxon>Heunggongvirae</taxon>
        <taxon>Uroviricota</taxon>
        <taxon>Caudoviricetes</taxon>
        <taxon>Andersonviridae</taxon>
        <taxon>Andersonviridae incertae sedis</taxon>
        <taxon>Arnovirus</taxon>
        <taxon>Arnovirus arno18</taxon>
    </lineage>
</organism>
<proteinExistence type="predicted"/>
<keyword evidence="2" id="KW-1185">Reference proteome</keyword>
<gene>
    <name evidence="1" type="ORF">Arno18_24</name>
</gene>
<accession>A0A678ZSI1</accession>
<evidence type="ECO:0000313" key="1">
    <source>
        <dbReference type="EMBL" id="AZV02210.1"/>
    </source>
</evidence>
<reference evidence="1 2" key="1">
    <citation type="submission" date="2018-12" db="EMBL/GenBank/DDBJ databases">
        <authorList>
            <person name="Shneider M.M."/>
            <person name="Kabilov M.R."/>
            <person name="Miroshnikov K.A."/>
        </authorList>
    </citation>
    <scope>NUCLEOTIDE SEQUENCE [LARGE SCALE GENOMIC DNA]</scope>
</reference>
<sequence>MTMTINKEQRLYVTKTLNHYTCQGFDNAHRDAVNLRNWLVSNGVEVCEIPARIGTKKHYAAYKAIMKAAAGYASESKSRCLANLSSQLIGLEGKRVEVVDCYGEKRRFQVGRSTGWYPIHLEIANKRSSGGGSVTGLPFHSVKVVG</sequence>
<protein>
    <submittedName>
        <fullName evidence="1">Uncharacterized protein</fullName>
    </submittedName>
</protein>
<evidence type="ECO:0000313" key="2">
    <source>
        <dbReference type="Proteomes" id="UP000434907"/>
    </source>
</evidence>
<name>A0A678ZSI1_9CAUD</name>
<dbReference type="Proteomes" id="UP000434907">
    <property type="component" value="Segment"/>
</dbReference>